<feature type="region of interest" description="Disordered" evidence="1">
    <location>
        <begin position="1"/>
        <end position="22"/>
    </location>
</feature>
<dbReference type="EMBL" id="FWWU01000007">
    <property type="protein sequence ID" value="SMB84515.1"/>
    <property type="molecule type" value="Genomic_DNA"/>
</dbReference>
<name>A0A1W1UTQ2_9DEIO</name>
<gene>
    <name evidence="2" type="ORF">SAMN00790413_05170</name>
</gene>
<dbReference type="AlphaFoldDB" id="A0A1W1UTQ2"/>
<evidence type="ECO:0000313" key="2">
    <source>
        <dbReference type="EMBL" id="SMB84515.1"/>
    </source>
</evidence>
<accession>A0A1W1UTQ2</accession>
<dbReference type="Proteomes" id="UP000192582">
    <property type="component" value="Unassembled WGS sequence"/>
</dbReference>
<reference evidence="2 3" key="1">
    <citation type="submission" date="2017-04" db="EMBL/GenBank/DDBJ databases">
        <authorList>
            <person name="Afonso C.L."/>
            <person name="Miller P.J."/>
            <person name="Scott M.A."/>
            <person name="Spackman E."/>
            <person name="Goraichik I."/>
            <person name="Dimitrov K.M."/>
            <person name="Suarez D.L."/>
            <person name="Swayne D.E."/>
        </authorList>
    </citation>
    <scope>NUCLEOTIDE SEQUENCE [LARGE SCALE GENOMIC DNA]</scope>
    <source>
        <strain evidence="2 3">KR-140</strain>
    </source>
</reference>
<keyword evidence="3" id="KW-1185">Reference proteome</keyword>
<evidence type="ECO:0000256" key="1">
    <source>
        <dbReference type="SAM" id="MobiDB-lite"/>
    </source>
</evidence>
<protein>
    <submittedName>
        <fullName evidence="2">Uncharacterized protein</fullName>
    </submittedName>
</protein>
<evidence type="ECO:0000313" key="3">
    <source>
        <dbReference type="Proteomes" id="UP000192582"/>
    </source>
</evidence>
<organism evidence="2 3">
    <name type="scientific">Deinococcus hopiensis KR-140</name>
    <dbReference type="NCBI Taxonomy" id="695939"/>
    <lineage>
        <taxon>Bacteria</taxon>
        <taxon>Thermotogati</taxon>
        <taxon>Deinococcota</taxon>
        <taxon>Deinococci</taxon>
        <taxon>Deinococcales</taxon>
        <taxon>Deinococcaceae</taxon>
        <taxon>Deinococcus</taxon>
    </lineage>
</organism>
<proteinExistence type="predicted"/>
<sequence length="40" mass="4598">MIDPQQDGPGGDEARPSPRFRTAEEVMHFRPELFGMLRPE</sequence>
<feature type="compositionally biased region" description="Basic and acidic residues" evidence="1">
    <location>
        <begin position="12"/>
        <end position="22"/>
    </location>
</feature>